<gene>
    <name evidence="2" type="ORF">TGEB3V08_LOCUS1522</name>
</gene>
<dbReference type="InterPro" id="IPR001680">
    <property type="entry name" value="WD40_rpt"/>
</dbReference>
<evidence type="ECO:0000256" key="1">
    <source>
        <dbReference type="PROSITE-ProRule" id="PRU00221"/>
    </source>
</evidence>
<dbReference type="InterPro" id="IPR015943">
    <property type="entry name" value="WD40/YVTN_repeat-like_dom_sf"/>
</dbReference>
<keyword evidence="1" id="KW-0853">WD repeat</keyword>
<protein>
    <submittedName>
        <fullName evidence="2">Uncharacterized protein</fullName>
    </submittedName>
</protein>
<dbReference type="Gene3D" id="1.20.1280.50">
    <property type="match status" value="1"/>
</dbReference>
<dbReference type="InterPro" id="IPR036322">
    <property type="entry name" value="WD40_repeat_dom_sf"/>
</dbReference>
<reference evidence="2" key="1">
    <citation type="submission" date="2020-11" db="EMBL/GenBank/DDBJ databases">
        <authorList>
            <person name="Tran Van P."/>
        </authorList>
    </citation>
    <scope>NUCLEOTIDE SEQUENCE</scope>
</reference>
<dbReference type="Gene3D" id="2.130.10.10">
    <property type="entry name" value="YVTN repeat-like/Quinoprotein amine dehydrogenase"/>
    <property type="match status" value="1"/>
</dbReference>
<dbReference type="InterPro" id="IPR050995">
    <property type="entry name" value="WD-F-box_domain-protein"/>
</dbReference>
<feature type="repeat" description="WD" evidence="1">
    <location>
        <begin position="237"/>
        <end position="267"/>
    </location>
</feature>
<proteinExistence type="predicted"/>
<dbReference type="SUPFAM" id="SSF50978">
    <property type="entry name" value="WD40 repeat-like"/>
    <property type="match status" value="1"/>
</dbReference>
<sequence>MANQLQTLQESVDTMQIRFEQIMERFGSTIPAAPTHTAGAQNLFTAGPPPTSVASAPMDAWASLEPIGTPRLVATEDQALRLALAAKAKSLELLPGRDSHELKFLLGLMANYQTMSPDVRQKLLHRLNLVFIAVTQSWAEAVNTAGDAASAAIYPPGYQPAARPQIIYKDRPQPRAPRGRGSTIRRKIQYLFKPKPGESHPNHSFYRSLFPKIIQDIDSIENNWRMGRHVLQRINCRSENSKGVYCLQYDDQKIVSGLRDNTIKIWDRNTLQCTKCWVTILLGIANSSYSLHPVDERDDVTDGSSWQVKYRDQRVFWCENKTGLLNVGRHALCMCVGGVYD</sequence>
<dbReference type="PROSITE" id="PS50082">
    <property type="entry name" value="WD_REPEATS_2"/>
    <property type="match status" value="1"/>
</dbReference>
<name>A0A7R9JQC6_TIMGE</name>
<evidence type="ECO:0000313" key="2">
    <source>
        <dbReference type="EMBL" id="CAD7587313.1"/>
    </source>
</evidence>
<dbReference type="EMBL" id="OE839464">
    <property type="protein sequence ID" value="CAD7587313.1"/>
    <property type="molecule type" value="Genomic_DNA"/>
</dbReference>
<organism evidence="2">
    <name type="scientific">Timema genevievae</name>
    <name type="common">Walking stick</name>
    <dbReference type="NCBI Taxonomy" id="629358"/>
    <lineage>
        <taxon>Eukaryota</taxon>
        <taxon>Metazoa</taxon>
        <taxon>Ecdysozoa</taxon>
        <taxon>Arthropoda</taxon>
        <taxon>Hexapoda</taxon>
        <taxon>Insecta</taxon>
        <taxon>Pterygota</taxon>
        <taxon>Neoptera</taxon>
        <taxon>Polyneoptera</taxon>
        <taxon>Phasmatodea</taxon>
        <taxon>Timematodea</taxon>
        <taxon>Timematoidea</taxon>
        <taxon>Timematidae</taxon>
        <taxon>Timema</taxon>
    </lineage>
</organism>
<dbReference type="PANTHER" id="PTHR14604:SF4">
    <property type="entry name" value="F-BOX DOMAIN-CONTAINING PROTEIN"/>
    <property type="match status" value="1"/>
</dbReference>
<accession>A0A7R9JQC6</accession>
<dbReference type="PANTHER" id="PTHR14604">
    <property type="entry name" value="WD40 REPEAT PF20"/>
    <property type="match status" value="1"/>
</dbReference>
<dbReference type="AlphaFoldDB" id="A0A7R9JQC6"/>